<feature type="region of interest" description="Disordered" evidence="1">
    <location>
        <begin position="212"/>
        <end position="236"/>
    </location>
</feature>
<dbReference type="SUPFAM" id="SSF51735">
    <property type="entry name" value="NAD(P)-binding Rossmann-fold domains"/>
    <property type="match status" value="1"/>
</dbReference>
<accession>A0A1X2H862</accession>
<evidence type="ECO:0000313" key="3">
    <source>
        <dbReference type="Proteomes" id="UP000242180"/>
    </source>
</evidence>
<dbReference type="InterPro" id="IPR051604">
    <property type="entry name" value="Ergot_Alk_Oxidoreductase"/>
</dbReference>
<proteinExistence type="predicted"/>
<dbReference type="PANTHER" id="PTHR43162:SF1">
    <property type="entry name" value="PRESTALK A DIFFERENTIATION PROTEIN A"/>
    <property type="match status" value="1"/>
</dbReference>
<dbReference type="OrthoDB" id="2223205at2759"/>
<evidence type="ECO:0000313" key="2">
    <source>
        <dbReference type="EMBL" id="ORY94746.1"/>
    </source>
</evidence>
<dbReference type="EMBL" id="MCGN01000007">
    <property type="protein sequence ID" value="ORY94746.1"/>
    <property type="molecule type" value="Genomic_DNA"/>
</dbReference>
<dbReference type="Gene3D" id="3.40.50.720">
    <property type="entry name" value="NAD(P)-binding Rossmann-like Domain"/>
    <property type="match status" value="1"/>
</dbReference>
<dbReference type="OMA" id="LTPFCIQ"/>
<evidence type="ECO:0000256" key="1">
    <source>
        <dbReference type="SAM" id="MobiDB-lite"/>
    </source>
</evidence>
<reference evidence="2 3" key="1">
    <citation type="submission" date="2016-07" db="EMBL/GenBank/DDBJ databases">
        <title>Pervasive Adenine N6-methylation of Active Genes in Fungi.</title>
        <authorList>
            <consortium name="DOE Joint Genome Institute"/>
            <person name="Mondo S.J."/>
            <person name="Dannebaum R.O."/>
            <person name="Kuo R.C."/>
            <person name="Labutti K."/>
            <person name="Haridas S."/>
            <person name="Kuo A."/>
            <person name="Salamov A."/>
            <person name="Ahrendt S.R."/>
            <person name="Lipzen A."/>
            <person name="Sullivan W."/>
            <person name="Andreopoulos W.B."/>
            <person name="Clum A."/>
            <person name="Lindquist E."/>
            <person name="Daum C."/>
            <person name="Ramamoorthy G.K."/>
            <person name="Gryganskyi A."/>
            <person name="Culley D."/>
            <person name="Magnuson J.K."/>
            <person name="James T.Y."/>
            <person name="O'Malley M.A."/>
            <person name="Stajich J.E."/>
            <person name="Spatafora J.W."/>
            <person name="Visel A."/>
            <person name="Grigoriev I.V."/>
        </authorList>
    </citation>
    <scope>NUCLEOTIDE SEQUENCE [LARGE SCALE GENOMIC DNA]</scope>
    <source>
        <strain evidence="2 3">NRRL 2496</strain>
    </source>
</reference>
<dbReference type="InParanoid" id="A0A1X2H862"/>
<feature type="compositionally biased region" description="Basic and acidic residues" evidence="1">
    <location>
        <begin position="212"/>
        <end position="224"/>
    </location>
</feature>
<keyword evidence="3" id="KW-1185">Reference proteome</keyword>
<name>A0A1X2H862_SYNRA</name>
<dbReference type="PANTHER" id="PTHR43162">
    <property type="match status" value="1"/>
</dbReference>
<comment type="caution">
    <text evidence="2">The sequence shown here is derived from an EMBL/GenBank/DDBJ whole genome shotgun (WGS) entry which is preliminary data.</text>
</comment>
<dbReference type="AlphaFoldDB" id="A0A1X2H862"/>
<evidence type="ECO:0008006" key="4">
    <source>
        <dbReference type="Google" id="ProtNLM"/>
    </source>
</evidence>
<protein>
    <recommendedName>
        <fullName evidence="4">NAD(P)-binding domain-containing protein</fullName>
    </recommendedName>
</protein>
<organism evidence="2 3">
    <name type="scientific">Syncephalastrum racemosum</name>
    <name type="common">Filamentous fungus</name>
    <dbReference type="NCBI Taxonomy" id="13706"/>
    <lineage>
        <taxon>Eukaryota</taxon>
        <taxon>Fungi</taxon>
        <taxon>Fungi incertae sedis</taxon>
        <taxon>Mucoromycota</taxon>
        <taxon>Mucoromycotina</taxon>
        <taxon>Mucoromycetes</taxon>
        <taxon>Mucorales</taxon>
        <taxon>Syncephalastraceae</taxon>
        <taxon>Syncephalastrum</taxon>
    </lineage>
</organism>
<dbReference type="Proteomes" id="UP000242180">
    <property type="component" value="Unassembled WGS sequence"/>
</dbReference>
<sequence length="393" mass="45494">MSTQIGFSSKQHYVLVTNGDSYAGHSLAYHLAQELYNRPGQLKKHWRVRVICSRRENCRDLEGLNAEVIEMPDVAGPQLDMCMKHVKFMALVPNMTERRLQIAEEMMQAAQKHGIKRILLVSSLAAPYAERQGSPLSEYKRIEELIREKFAYGRWCIFRIPFTQQTLYYWSHMVEERGMLAMPLPSEVALQTVHMHDLCDAVATLILSPRKQENPLKRPSHHDNEEDDGEGEVDIPEQSLKRIYELTSACPYTGRDMARKLAEALGAQEEDIQYAEISCEELKEYLEQAAREEDQPRKSWLARATELVISDSTQPDLIGHPDRPALRPRPRRYLTPVFIEFLMDWFDTAKRVPLDKTTDDLRELTGREPIDLAQFFVDNSKEFHRPHDGDCHM</sequence>
<feature type="compositionally biased region" description="Acidic residues" evidence="1">
    <location>
        <begin position="225"/>
        <end position="235"/>
    </location>
</feature>
<dbReference type="InterPro" id="IPR036291">
    <property type="entry name" value="NAD(P)-bd_dom_sf"/>
</dbReference>
<gene>
    <name evidence="2" type="ORF">BCR43DRAFT_550892</name>
</gene>